<gene>
    <name evidence="6" type="ORF">PGH07_01450</name>
</gene>
<keyword evidence="7" id="KW-1185">Reference proteome</keyword>
<name>A0ABT7QVL7_9BACT</name>
<dbReference type="EC" id="5.4.99.-" evidence="4"/>
<dbReference type="Proteomes" id="UP001169069">
    <property type="component" value="Unassembled WGS sequence"/>
</dbReference>
<dbReference type="SMART" id="SM00363">
    <property type="entry name" value="S4"/>
    <property type="match status" value="1"/>
</dbReference>
<organism evidence="6 7">
    <name type="scientific">Sulfurovum zhangzhouensis</name>
    <dbReference type="NCBI Taxonomy" id="3019067"/>
    <lineage>
        <taxon>Bacteria</taxon>
        <taxon>Pseudomonadati</taxon>
        <taxon>Campylobacterota</taxon>
        <taxon>Epsilonproteobacteria</taxon>
        <taxon>Campylobacterales</taxon>
        <taxon>Sulfurovaceae</taxon>
        <taxon>Sulfurovum</taxon>
    </lineage>
</organism>
<evidence type="ECO:0000313" key="7">
    <source>
        <dbReference type="Proteomes" id="UP001169069"/>
    </source>
</evidence>
<dbReference type="SUPFAM" id="SSF55174">
    <property type="entry name" value="Alpha-L RNA-binding motif"/>
    <property type="match status" value="1"/>
</dbReference>
<dbReference type="Gene3D" id="3.30.70.1560">
    <property type="entry name" value="Alpha-L RNA-binding motif"/>
    <property type="match status" value="1"/>
</dbReference>
<evidence type="ECO:0000259" key="5">
    <source>
        <dbReference type="SMART" id="SM00363"/>
    </source>
</evidence>
<dbReference type="InterPro" id="IPR002942">
    <property type="entry name" value="S4_RNA-bd"/>
</dbReference>
<dbReference type="EMBL" id="JAQIBD010000001">
    <property type="protein sequence ID" value="MDM5270838.1"/>
    <property type="molecule type" value="Genomic_DNA"/>
</dbReference>
<evidence type="ECO:0000313" key="6">
    <source>
        <dbReference type="EMBL" id="MDM5270838.1"/>
    </source>
</evidence>
<keyword evidence="3" id="KW-0694">RNA-binding</keyword>
<proteinExistence type="inferred from homology"/>
<dbReference type="Gene3D" id="3.10.290.10">
    <property type="entry name" value="RNA-binding S4 domain"/>
    <property type="match status" value="1"/>
</dbReference>
<feature type="domain" description="RNA-binding S4" evidence="5">
    <location>
        <begin position="3"/>
        <end position="59"/>
    </location>
</feature>
<comment type="caution">
    <text evidence="6">The sequence shown here is derived from an EMBL/GenBank/DDBJ whole genome shotgun (WGS) entry which is preliminary data.</text>
</comment>
<sequence>MKKRLDQLLSSLGYCSRKDVRKLIAMGIVTVEGESRIKPETKVTHEIVRFDGEPLDPPQGMVILMHKPVGVVCSHDDGEGKLVYDLLPNRWRLRSPKLSTVGRLDKETSGLLLITDDGKLIHALTSPRKKVAKRYEATLAQPLTGEEKALFASGTLMLNGEKTPCLPARLEEGDGIHVALEITEGRYHQVRRMFAAAGNHVNALHRSRMGTLELGELQAGEFRILSPEEIARCSTESES</sequence>
<dbReference type="PROSITE" id="PS01149">
    <property type="entry name" value="PSI_RSU"/>
    <property type="match status" value="1"/>
</dbReference>
<dbReference type="RefSeq" id="WP_289412114.1">
    <property type="nucleotide sequence ID" value="NZ_JAQIBD010000001.1"/>
</dbReference>
<dbReference type="InterPro" id="IPR042092">
    <property type="entry name" value="PsdUridine_s_RsuA/RluB/E/F_cat"/>
</dbReference>
<protein>
    <recommendedName>
        <fullName evidence="4">Pseudouridine synthase</fullName>
        <ecNumber evidence="4">5.4.99.-</ecNumber>
    </recommendedName>
</protein>
<dbReference type="NCBIfam" id="TIGR00093">
    <property type="entry name" value="pseudouridine synthase"/>
    <property type="match status" value="1"/>
</dbReference>
<evidence type="ECO:0000256" key="3">
    <source>
        <dbReference type="PROSITE-ProRule" id="PRU00182"/>
    </source>
</evidence>
<dbReference type="CDD" id="cd00165">
    <property type="entry name" value="S4"/>
    <property type="match status" value="1"/>
</dbReference>
<evidence type="ECO:0000256" key="2">
    <source>
        <dbReference type="ARBA" id="ARBA00023235"/>
    </source>
</evidence>
<dbReference type="PANTHER" id="PTHR47683">
    <property type="entry name" value="PSEUDOURIDINE SYNTHASE FAMILY PROTEIN-RELATED"/>
    <property type="match status" value="1"/>
</dbReference>
<dbReference type="InterPro" id="IPR020103">
    <property type="entry name" value="PsdUridine_synth_cat_dom_sf"/>
</dbReference>
<dbReference type="InterPro" id="IPR006145">
    <property type="entry name" value="PsdUridine_synth_RsuA/RluA"/>
</dbReference>
<dbReference type="InterPro" id="IPR000748">
    <property type="entry name" value="PsdUridine_synth_RsuA/RluB/E/F"/>
</dbReference>
<dbReference type="SUPFAM" id="SSF55120">
    <property type="entry name" value="Pseudouridine synthase"/>
    <property type="match status" value="1"/>
</dbReference>
<dbReference type="PANTHER" id="PTHR47683:SF2">
    <property type="entry name" value="RNA-BINDING S4 DOMAIN-CONTAINING PROTEIN"/>
    <property type="match status" value="1"/>
</dbReference>
<dbReference type="InterPro" id="IPR018496">
    <property type="entry name" value="PsdUridine_synth_RsuA/RluB_CS"/>
</dbReference>
<accession>A0ABT7QVL7</accession>
<keyword evidence="2 4" id="KW-0413">Isomerase</keyword>
<dbReference type="InterPro" id="IPR036986">
    <property type="entry name" value="S4_RNA-bd_sf"/>
</dbReference>
<comment type="similarity">
    <text evidence="1 4">Belongs to the pseudouridine synthase RsuA family.</text>
</comment>
<dbReference type="Pfam" id="PF01479">
    <property type="entry name" value="S4"/>
    <property type="match status" value="1"/>
</dbReference>
<dbReference type="InterPro" id="IPR050343">
    <property type="entry name" value="RsuA_PseudoU_synthase"/>
</dbReference>
<evidence type="ECO:0000256" key="1">
    <source>
        <dbReference type="ARBA" id="ARBA00008348"/>
    </source>
</evidence>
<dbReference type="PROSITE" id="PS50889">
    <property type="entry name" value="S4"/>
    <property type="match status" value="1"/>
</dbReference>
<evidence type="ECO:0000256" key="4">
    <source>
        <dbReference type="RuleBase" id="RU003887"/>
    </source>
</evidence>
<dbReference type="Gene3D" id="3.30.70.580">
    <property type="entry name" value="Pseudouridine synthase I, catalytic domain, N-terminal subdomain"/>
    <property type="match status" value="1"/>
</dbReference>
<dbReference type="CDD" id="cd02553">
    <property type="entry name" value="PseudoU_synth_RsuA"/>
    <property type="match status" value="1"/>
</dbReference>
<dbReference type="InterPro" id="IPR020094">
    <property type="entry name" value="TruA/RsuA/RluB/E/F_N"/>
</dbReference>
<reference evidence="6" key="1">
    <citation type="submission" date="2023-01" db="EMBL/GenBank/DDBJ databases">
        <title>Sulfurovum sp. zt1-1 genome assembly.</title>
        <authorList>
            <person name="Wang J."/>
        </authorList>
    </citation>
    <scope>NUCLEOTIDE SEQUENCE</scope>
    <source>
        <strain evidence="6">Zt1-1</strain>
    </source>
</reference>
<dbReference type="Pfam" id="PF00849">
    <property type="entry name" value="PseudoU_synth_2"/>
    <property type="match status" value="1"/>
</dbReference>